<organism evidence="2 3">
    <name type="scientific">Klebsormidium nitens</name>
    <name type="common">Green alga</name>
    <name type="synonym">Ulothrix nitens</name>
    <dbReference type="NCBI Taxonomy" id="105231"/>
    <lineage>
        <taxon>Eukaryota</taxon>
        <taxon>Viridiplantae</taxon>
        <taxon>Streptophyta</taxon>
        <taxon>Klebsormidiophyceae</taxon>
        <taxon>Klebsormidiales</taxon>
        <taxon>Klebsormidiaceae</taxon>
        <taxon>Klebsormidium</taxon>
    </lineage>
</organism>
<protein>
    <recommendedName>
        <fullName evidence="4">Trichohyalin-plectin-homology domain-containing protein</fullName>
    </recommendedName>
</protein>
<evidence type="ECO:0000313" key="2">
    <source>
        <dbReference type="EMBL" id="GAQ79715.1"/>
    </source>
</evidence>
<dbReference type="OMA" id="NRTEMER"/>
<feature type="compositionally biased region" description="Polar residues" evidence="1">
    <location>
        <begin position="10"/>
        <end position="26"/>
    </location>
</feature>
<keyword evidence="3" id="KW-1185">Reference proteome</keyword>
<dbReference type="Proteomes" id="UP000054558">
    <property type="component" value="Unassembled WGS sequence"/>
</dbReference>
<feature type="compositionally biased region" description="Basic and acidic residues" evidence="1">
    <location>
        <begin position="150"/>
        <end position="174"/>
    </location>
</feature>
<reference evidence="2 3" key="1">
    <citation type="journal article" date="2014" name="Nat. Commun.">
        <title>Klebsormidium flaccidum genome reveals primary factors for plant terrestrial adaptation.</title>
        <authorList>
            <person name="Hori K."/>
            <person name="Maruyama F."/>
            <person name="Fujisawa T."/>
            <person name="Togashi T."/>
            <person name="Yamamoto N."/>
            <person name="Seo M."/>
            <person name="Sato S."/>
            <person name="Yamada T."/>
            <person name="Mori H."/>
            <person name="Tajima N."/>
            <person name="Moriyama T."/>
            <person name="Ikeuchi M."/>
            <person name="Watanabe M."/>
            <person name="Wada H."/>
            <person name="Kobayashi K."/>
            <person name="Saito M."/>
            <person name="Masuda T."/>
            <person name="Sasaki-Sekimoto Y."/>
            <person name="Mashiguchi K."/>
            <person name="Awai K."/>
            <person name="Shimojima M."/>
            <person name="Masuda S."/>
            <person name="Iwai M."/>
            <person name="Nobusawa T."/>
            <person name="Narise T."/>
            <person name="Kondo S."/>
            <person name="Saito H."/>
            <person name="Sato R."/>
            <person name="Murakawa M."/>
            <person name="Ihara Y."/>
            <person name="Oshima-Yamada Y."/>
            <person name="Ohtaka K."/>
            <person name="Satoh M."/>
            <person name="Sonobe K."/>
            <person name="Ishii M."/>
            <person name="Ohtani R."/>
            <person name="Kanamori-Sato M."/>
            <person name="Honoki R."/>
            <person name="Miyazaki D."/>
            <person name="Mochizuki H."/>
            <person name="Umetsu J."/>
            <person name="Higashi K."/>
            <person name="Shibata D."/>
            <person name="Kamiya Y."/>
            <person name="Sato N."/>
            <person name="Nakamura Y."/>
            <person name="Tabata S."/>
            <person name="Ida S."/>
            <person name="Kurokawa K."/>
            <person name="Ohta H."/>
        </authorList>
    </citation>
    <scope>NUCLEOTIDE SEQUENCE [LARGE SCALE GENOMIC DNA]</scope>
    <source>
        <strain evidence="2 3">NIES-2285</strain>
    </source>
</reference>
<sequence length="387" mass="45731">MGPTERHTESALTSQAFANQSSSKWGQESRKIGNTAKMPSKATLALDLSTLHKLENEHVLDILEPSGLPSRRTVQVINRTSKALSEWAALSAYDQEVFAQHKKALAEKHKTATDKQRAILDEQRRELEEKRQEIIRERGREAQRIAQELQQHKEVEKQKEEERLRDSTRKEAQRHQLQQTQLENEAQRAEARRQKLIEGEKDKKLMEDYNALLEAQDRARQQRLKEQQNMIMKRMRIGELTQKQNDEKMKQLDDQIAEHERRREQMEREKEAANRRRRQNDNTRILATLQQQKEELRDRIDREANENRRFQEQATAEAAQVLAEQALNRIKKREKSLQYRLELERQIRDTAEQHAKDGIFMSPTERTLNSRLLHDALPIYETKLHSP</sequence>
<feature type="region of interest" description="Disordered" evidence="1">
    <location>
        <begin position="259"/>
        <end position="285"/>
    </location>
</feature>
<evidence type="ECO:0000256" key="1">
    <source>
        <dbReference type="SAM" id="MobiDB-lite"/>
    </source>
</evidence>
<evidence type="ECO:0008006" key="4">
    <source>
        <dbReference type="Google" id="ProtNLM"/>
    </source>
</evidence>
<dbReference type="EMBL" id="DF236985">
    <property type="protein sequence ID" value="GAQ79715.1"/>
    <property type="molecule type" value="Genomic_DNA"/>
</dbReference>
<gene>
    <name evidence="2" type="ORF">KFL_000360305</name>
</gene>
<accession>A0A1Y1HM76</accession>
<dbReference type="AlphaFoldDB" id="A0A1Y1HM76"/>
<feature type="region of interest" description="Disordered" evidence="1">
    <location>
        <begin position="149"/>
        <end position="199"/>
    </location>
</feature>
<feature type="compositionally biased region" description="Polar residues" evidence="1">
    <location>
        <begin position="175"/>
        <end position="184"/>
    </location>
</feature>
<proteinExistence type="predicted"/>
<feature type="region of interest" description="Disordered" evidence="1">
    <location>
        <begin position="1"/>
        <end position="38"/>
    </location>
</feature>
<name>A0A1Y1HM76_KLENI</name>
<evidence type="ECO:0000313" key="3">
    <source>
        <dbReference type="Proteomes" id="UP000054558"/>
    </source>
</evidence>
<feature type="compositionally biased region" description="Basic and acidic residues" evidence="1">
    <location>
        <begin position="185"/>
        <end position="199"/>
    </location>
</feature>
<feature type="compositionally biased region" description="Basic and acidic residues" evidence="1">
    <location>
        <begin position="259"/>
        <end position="274"/>
    </location>
</feature>